<keyword evidence="3" id="KW-0963">Cytoplasm</keyword>
<dbReference type="InterPro" id="IPR001261">
    <property type="entry name" value="ArgE/DapE_CS"/>
</dbReference>
<dbReference type="InterPro" id="IPR002933">
    <property type="entry name" value="Peptidase_M20"/>
</dbReference>
<dbReference type="Gene3D" id="3.30.70.360">
    <property type="match status" value="1"/>
</dbReference>
<comment type="caution">
    <text evidence="12">The sequence shown here is derived from an EMBL/GenBank/DDBJ whole genome shotgun (WGS) entry which is preliminary data.</text>
</comment>
<dbReference type="InterPro" id="IPR010169">
    <property type="entry name" value="AcOrn-deacetyl"/>
</dbReference>
<evidence type="ECO:0000313" key="12">
    <source>
        <dbReference type="EMBL" id="GAA4337430.1"/>
    </source>
</evidence>
<keyword evidence="9" id="KW-0170">Cobalt</keyword>
<evidence type="ECO:0000256" key="3">
    <source>
        <dbReference type="ARBA" id="ARBA00022490"/>
    </source>
</evidence>
<accession>A0ABP8HCE7</accession>
<proteinExistence type="inferred from homology"/>
<dbReference type="EMBL" id="BAABGJ010000012">
    <property type="protein sequence ID" value="GAA4337430.1"/>
    <property type="molecule type" value="Genomic_DNA"/>
</dbReference>
<dbReference type="SUPFAM" id="SSF55031">
    <property type="entry name" value="Bacterial exopeptidase dimerisation domain"/>
    <property type="match status" value="1"/>
</dbReference>
<dbReference type="InterPro" id="IPR050072">
    <property type="entry name" value="Peptidase_M20A"/>
</dbReference>
<evidence type="ECO:0000256" key="2">
    <source>
        <dbReference type="ARBA" id="ARBA00005691"/>
    </source>
</evidence>
<keyword evidence="4" id="KW-0055">Arginine biosynthesis</keyword>
<name>A0ABP8HCE7_9BURK</name>
<evidence type="ECO:0000256" key="7">
    <source>
        <dbReference type="ARBA" id="ARBA00022801"/>
    </source>
</evidence>
<dbReference type="Pfam" id="PF07687">
    <property type="entry name" value="M20_dimer"/>
    <property type="match status" value="1"/>
</dbReference>
<dbReference type="Proteomes" id="UP001500975">
    <property type="component" value="Unassembled WGS sequence"/>
</dbReference>
<feature type="region of interest" description="Disordered" evidence="10">
    <location>
        <begin position="1"/>
        <end position="30"/>
    </location>
</feature>
<comment type="cofactor">
    <cofactor evidence="1">
        <name>Zn(2+)</name>
        <dbReference type="ChEBI" id="CHEBI:29105"/>
    </cofactor>
</comment>
<keyword evidence="7" id="KW-0378">Hydrolase</keyword>
<evidence type="ECO:0000256" key="4">
    <source>
        <dbReference type="ARBA" id="ARBA00022571"/>
    </source>
</evidence>
<dbReference type="Gene3D" id="3.40.630.10">
    <property type="entry name" value="Zn peptidases"/>
    <property type="match status" value="1"/>
</dbReference>
<dbReference type="PANTHER" id="PTHR43808">
    <property type="entry name" value="ACETYLORNITHINE DEACETYLASE"/>
    <property type="match status" value="1"/>
</dbReference>
<dbReference type="Pfam" id="PF01546">
    <property type="entry name" value="Peptidase_M20"/>
    <property type="match status" value="1"/>
</dbReference>
<gene>
    <name evidence="12" type="primary">argE</name>
    <name evidence="12" type="ORF">GCM10023165_15430</name>
</gene>
<dbReference type="PROSITE" id="PS00759">
    <property type="entry name" value="ARGE_DAPE_CPG2_2"/>
    <property type="match status" value="1"/>
</dbReference>
<evidence type="ECO:0000256" key="6">
    <source>
        <dbReference type="ARBA" id="ARBA00022723"/>
    </source>
</evidence>
<dbReference type="PANTHER" id="PTHR43808:SF31">
    <property type="entry name" value="N-ACETYL-L-CITRULLINE DEACETYLASE"/>
    <property type="match status" value="1"/>
</dbReference>
<evidence type="ECO:0000256" key="9">
    <source>
        <dbReference type="ARBA" id="ARBA00023285"/>
    </source>
</evidence>
<evidence type="ECO:0000256" key="8">
    <source>
        <dbReference type="ARBA" id="ARBA00022833"/>
    </source>
</evidence>
<keyword evidence="13" id="KW-1185">Reference proteome</keyword>
<protein>
    <submittedName>
        <fullName evidence="12">Acetylornithine deacetylase</fullName>
    </submittedName>
</protein>
<reference evidence="13" key="1">
    <citation type="journal article" date="2019" name="Int. J. Syst. Evol. Microbiol.">
        <title>The Global Catalogue of Microorganisms (GCM) 10K type strain sequencing project: providing services to taxonomists for standard genome sequencing and annotation.</title>
        <authorList>
            <consortium name="The Broad Institute Genomics Platform"/>
            <consortium name="The Broad Institute Genome Sequencing Center for Infectious Disease"/>
            <person name="Wu L."/>
            <person name="Ma J."/>
        </authorList>
    </citation>
    <scope>NUCLEOTIDE SEQUENCE [LARGE SCALE GENOMIC DNA]</scope>
    <source>
        <strain evidence="13">JCM 17804</strain>
    </source>
</reference>
<keyword evidence="5" id="KW-0028">Amino-acid biosynthesis</keyword>
<keyword evidence="6" id="KW-0479">Metal-binding</keyword>
<feature type="domain" description="Peptidase M20 dimerisation" evidence="11">
    <location>
        <begin position="240"/>
        <end position="348"/>
    </location>
</feature>
<evidence type="ECO:0000259" key="11">
    <source>
        <dbReference type="Pfam" id="PF07687"/>
    </source>
</evidence>
<evidence type="ECO:0000313" key="13">
    <source>
        <dbReference type="Proteomes" id="UP001500975"/>
    </source>
</evidence>
<sequence length="453" mass="49934">MGMKVTPDGRDAGRLGDQGVDEFHEGESRRTRKKMLFERKDAENNIPHNHRMPPPLSTRSLDFAQTLVRMNTVSHRSNLELIAFARDHLAGLGVRSRLTYNADKTKANLFATLGAGKPAGVIVSGHTDTVPWDGQAWSVDPLSAIVQDWPQDEHDGQAMQVEPRLYGRGSADMKSFIAIALANAEHFLESSSPFAVHFAFSYDEEVGCFGVRELIADMKEQDIRPLACIVGEPTMMVPAIAHKGVYRYRCCVRGKEAHSSLTPRSVNAIEMAARLIGKLRDMADGFEREEPRYAGFDVPYSTASVGQFHGGIADNVVPRDAEFRYEFRDLPTADAQRMQKEMRLHANRLEAGMKKIAPEAGFSFETICEIPSFLTRADDPVTRLAQRLSGEAGTALVAFGTEAGLFKQAGIPTVVCGPGSITQAHQPDEYVTLAQLARCEQFLLGLAATREIR</sequence>
<evidence type="ECO:0000256" key="10">
    <source>
        <dbReference type="SAM" id="MobiDB-lite"/>
    </source>
</evidence>
<dbReference type="InterPro" id="IPR011650">
    <property type="entry name" value="Peptidase_M20_dimer"/>
</dbReference>
<keyword evidence="8" id="KW-0862">Zinc</keyword>
<evidence type="ECO:0000256" key="1">
    <source>
        <dbReference type="ARBA" id="ARBA00001947"/>
    </source>
</evidence>
<dbReference type="CDD" id="cd03894">
    <property type="entry name" value="M20_ArgE"/>
    <property type="match status" value="1"/>
</dbReference>
<dbReference type="NCBIfam" id="NF005710">
    <property type="entry name" value="PRK07522.1"/>
    <property type="match status" value="1"/>
</dbReference>
<organism evidence="12 13">
    <name type="scientific">Variovorax defluvii</name>
    <dbReference type="NCBI Taxonomy" id="913761"/>
    <lineage>
        <taxon>Bacteria</taxon>
        <taxon>Pseudomonadati</taxon>
        <taxon>Pseudomonadota</taxon>
        <taxon>Betaproteobacteria</taxon>
        <taxon>Burkholderiales</taxon>
        <taxon>Comamonadaceae</taxon>
        <taxon>Variovorax</taxon>
    </lineage>
</organism>
<dbReference type="NCBIfam" id="TIGR01892">
    <property type="entry name" value="AcOrn-deacetyl"/>
    <property type="match status" value="1"/>
</dbReference>
<feature type="compositionally biased region" description="Basic and acidic residues" evidence="10">
    <location>
        <begin position="21"/>
        <end position="30"/>
    </location>
</feature>
<evidence type="ECO:0000256" key="5">
    <source>
        <dbReference type="ARBA" id="ARBA00022605"/>
    </source>
</evidence>
<dbReference type="InterPro" id="IPR036264">
    <property type="entry name" value="Bact_exopeptidase_dim_dom"/>
</dbReference>
<dbReference type="SUPFAM" id="SSF53187">
    <property type="entry name" value="Zn-dependent exopeptidases"/>
    <property type="match status" value="1"/>
</dbReference>
<comment type="similarity">
    <text evidence="2">Belongs to the peptidase M20A family. ArgE subfamily.</text>
</comment>